<accession>A0AA38PH52</accession>
<feature type="domain" description="FAD-binding" evidence="6">
    <location>
        <begin position="21"/>
        <end position="189"/>
    </location>
</feature>
<evidence type="ECO:0000256" key="2">
    <source>
        <dbReference type="ARBA" id="ARBA00022630"/>
    </source>
</evidence>
<dbReference type="PRINTS" id="PR00420">
    <property type="entry name" value="RNGMNOXGNASE"/>
</dbReference>
<evidence type="ECO:0000256" key="3">
    <source>
        <dbReference type="ARBA" id="ARBA00022827"/>
    </source>
</evidence>
<keyword evidence="3" id="KW-0274">FAD</keyword>
<dbReference type="InterPro" id="IPR002938">
    <property type="entry name" value="FAD-bd"/>
</dbReference>
<organism evidence="7 8">
    <name type="scientific">Lentinula raphanica</name>
    <dbReference type="NCBI Taxonomy" id="153919"/>
    <lineage>
        <taxon>Eukaryota</taxon>
        <taxon>Fungi</taxon>
        <taxon>Dikarya</taxon>
        <taxon>Basidiomycota</taxon>
        <taxon>Agaricomycotina</taxon>
        <taxon>Agaricomycetes</taxon>
        <taxon>Agaricomycetidae</taxon>
        <taxon>Agaricales</taxon>
        <taxon>Marasmiineae</taxon>
        <taxon>Omphalotaceae</taxon>
        <taxon>Lentinula</taxon>
    </lineage>
</organism>
<dbReference type="SUPFAM" id="SSF51905">
    <property type="entry name" value="FAD/NAD(P)-binding domain"/>
    <property type="match status" value="1"/>
</dbReference>
<comment type="similarity">
    <text evidence="1">Belongs to the paxM FAD-dependent monooxygenase family.</text>
</comment>
<evidence type="ECO:0000256" key="4">
    <source>
        <dbReference type="ARBA" id="ARBA00023002"/>
    </source>
</evidence>
<dbReference type="GO" id="GO:0071949">
    <property type="term" value="F:FAD binding"/>
    <property type="evidence" value="ECO:0007669"/>
    <property type="project" value="InterPro"/>
</dbReference>
<evidence type="ECO:0000259" key="6">
    <source>
        <dbReference type="Pfam" id="PF01494"/>
    </source>
</evidence>
<comment type="caution">
    <text evidence="7">The sequence shown here is derived from an EMBL/GenBank/DDBJ whole genome shotgun (WGS) entry which is preliminary data.</text>
</comment>
<dbReference type="PANTHER" id="PTHR13789">
    <property type="entry name" value="MONOOXYGENASE"/>
    <property type="match status" value="1"/>
</dbReference>
<evidence type="ECO:0000313" key="7">
    <source>
        <dbReference type="EMBL" id="KAJ3842545.1"/>
    </source>
</evidence>
<keyword evidence="5" id="KW-0503">Monooxygenase</keyword>
<keyword evidence="2" id="KW-0285">Flavoprotein</keyword>
<dbReference type="InterPro" id="IPR036188">
    <property type="entry name" value="FAD/NAD-bd_sf"/>
</dbReference>
<dbReference type="Pfam" id="PF01494">
    <property type="entry name" value="FAD_binding_3"/>
    <property type="match status" value="1"/>
</dbReference>
<dbReference type="AlphaFoldDB" id="A0AA38PH52"/>
<evidence type="ECO:0000256" key="1">
    <source>
        <dbReference type="ARBA" id="ARBA00007992"/>
    </source>
</evidence>
<gene>
    <name evidence="7" type="ORF">F5878DRAFT_657521</name>
</gene>
<dbReference type="PANTHER" id="PTHR13789:SF147">
    <property type="entry name" value="PUTATIVE (AFU_ORTHOLOGUE AFUA_2G01950)-RELATED"/>
    <property type="match status" value="1"/>
</dbReference>
<evidence type="ECO:0000256" key="5">
    <source>
        <dbReference type="ARBA" id="ARBA00023033"/>
    </source>
</evidence>
<protein>
    <recommendedName>
        <fullName evidence="6">FAD-binding domain-containing protein</fullName>
    </recommendedName>
</protein>
<keyword evidence="8" id="KW-1185">Reference proteome</keyword>
<proteinExistence type="inferred from homology"/>
<dbReference type="EMBL" id="MU806002">
    <property type="protein sequence ID" value="KAJ3842545.1"/>
    <property type="molecule type" value="Genomic_DNA"/>
</dbReference>
<dbReference type="Proteomes" id="UP001163846">
    <property type="component" value="Unassembled WGS sequence"/>
</dbReference>
<dbReference type="GO" id="GO:0004497">
    <property type="term" value="F:monooxygenase activity"/>
    <property type="evidence" value="ECO:0007669"/>
    <property type="project" value="UniProtKB-KW"/>
</dbReference>
<sequence length="549" mass="60457">MTLDLKTREEITQSHIHEQLHAIIIGGSITGLSAAIALQRAGHRTTVLEKDATIDVEFDSGCRIAPNLYKILREWNLETELKKVSSRPETINLLSYDSGSYLGSIAWDQEILKETNGEFGLISYSALRALLYREAISQGACVRFNAKVLALECHSNSPSVTLQSGDVVSADLLIGADGVNGITREYITTHGPPPDSAQHISKKEVTYEGTGNASARIKNPKFEMFKYIALSLYANHELAYLRGHTLENDIFVWVGHEHSAVGFPNGQSDDFSLSVYQLESMQGDLWSSLHGAEPSLLRLSQLASRTSPKPVFAPLAHEDVLDTWTDGRLVVIGEAAHPLPPGSVQSCALSVEDGLVLAKLLSPPRSSSCQYPSPAHLRPYIPTLLAAFQSVRYPHCASVQTREVGIIHYMTMPGASGAERDVREQGMRARRDMMEITVVQVPLEIVDCFPTDFDHNSLDRGPPANEGGQTLYDLVTACDSSLGMNMGGSMDLLSYWVEIAEVFGYEAEDEAEEWWVTWGRYQITGGTEVFVTEIADDWSVCDESEILTY</sequence>
<dbReference type="Gene3D" id="3.50.50.60">
    <property type="entry name" value="FAD/NAD(P)-binding domain"/>
    <property type="match status" value="1"/>
</dbReference>
<keyword evidence="4" id="KW-0560">Oxidoreductase</keyword>
<reference evidence="7" key="1">
    <citation type="submission" date="2022-08" db="EMBL/GenBank/DDBJ databases">
        <authorList>
            <consortium name="DOE Joint Genome Institute"/>
            <person name="Min B."/>
            <person name="Riley R."/>
            <person name="Sierra-Patev S."/>
            <person name="Naranjo-Ortiz M."/>
            <person name="Looney B."/>
            <person name="Konkel Z."/>
            <person name="Slot J.C."/>
            <person name="Sakamoto Y."/>
            <person name="Steenwyk J.L."/>
            <person name="Rokas A."/>
            <person name="Carro J."/>
            <person name="Camarero S."/>
            <person name="Ferreira P."/>
            <person name="Molpeceres G."/>
            <person name="Ruiz-Duenas F.J."/>
            <person name="Serrano A."/>
            <person name="Henrissat B."/>
            <person name="Drula E."/>
            <person name="Hughes K.W."/>
            <person name="Mata J.L."/>
            <person name="Ishikawa N.K."/>
            <person name="Vargas-Isla R."/>
            <person name="Ushijima S."/>
            <person name="Smith C.A."/>
            <person name="Ahrendt S."/>
            <person name="Andreopoulos W."/>
            <person name="He G."/>
            <person name="Labutti K."/>
            <person name="Lipzen A."/>
            <person name="Ng V."/>
            <person name="Sandor L."/>
            <person name="Barry K."/>
            <person name="Martinez A.T."/>
            <person name="Xiao Y."/>
            <person name="Gibbons J.G."/>
            <person name="Terashima K."/>
            <person name="Hibbett D.S."/>
            <person name="Grigoriev I.V."/>
        </authorList>
    </citation>
    <scope>NUCLEOTIDE SEQUENCE</scope>
    <source>
        <strain evidence="7">TFB9207</strain>
    </source>
</reference>
<evidence type="ECO:0000313" key="8">
    <source>
        <dbReference type="Proteomes" id="UP001163846"/>
    </source>
</evidence>
<name>A0AA38PH52_9AGAR</name>
<dbReference type="InterPro" id="IPR050493">
    <property type="entry name" value="FAD-dep_Monooxygenase_BioMet"/>
</dbReference>